<evidence type="ECO:0000313" key="3">
    <source>
        <dbReference type="EMBL" id="KIK02090.1"/>
    </source>
</evidence>
<sequence length="280" mass="29701">MAPLLQVQPGSFYLYLTSFPRDLIIISTLNYGCTLSSNSTTSAVVGGVVGAAVVLLAGTLLVLYLVRRRRRRRASFRNADTHAHPTSGAAAFSPLSDSEIPGPMREVFAVRGTLSPFNAYSPTDNSISPRAIIPRTAQESSLLLSAATFGSDSSHHSPRHTPNASDTSIQSAHEISSAAHPYWGPVLQQARETLVSGSSVGQESTGTIVSSADPYSLDSVASPSSRPVLQRLAVLDPFADSEPNPFDDPTVPTKYLTLRPGTRLSSVSGRVSPNSMAVHE</sequence>
<keyword evidence="2" id="KW-0472">Membrane</keyword>
<name>A0A0C9WT30_9AGAR</name>
<dbReference type="HOGENOM" id="CLU_994226_0_0_1"/>
<evidence type="ECO:0000256" key="2">
    <source>
        <dbReference type="SAM" id="Phobius"/>
    </source>
</evidence>
<feature type="transmembrane region" description="Helical" evidence="2">
    <location>
        <begin position="43"/>
        <end position="66"/>
    </location>
</feature>
<protein>
    <submittedName>
        <fullName evidence="3">Uncharacterized protein</fullName>
    </submittedName>
</protein>
<gene>
    <name evidence="3" type="ORF">K443DRAFT_539806</name>
</gene>
<proteinExistence type="predicted"/>
<evidence type="ECO:0000313" key="4">
    <source>
        <dbReference type="Proteomes" id="UP000054477"/>
    </source>
</evidence>
<organism evidence="3 4">
    <name type="scientific">Laccaria amethystina LaAM-08-1</name>
    <dbReference type="NCBI Taxonomy" id="1095629"/>
    <lineage>
        <taxon>Eukaryota</taxon>
        <taxon>Fungi</taxon>
        <taxon>Dikarya</taxon>
        <taxon>Basidiomycota</taxon>
        <taxon>Agaricomycotina</taxon>
        <taxon>Agaricomycetes</taxon>
        <taxon>Agaricomycetidae</taxon>
        <taxon>Agaricales</taxon>
        <taxon>Agaricineae</taxon>
        <taxon>Hydnangiaceae</taxon>
        <taxon>Laccaria</taxon>
    </lineage>
</organism>
<reference evidence="3 4" key="1">
    <citation type="submission" date="2014-04" db="EMBL/GenBank/DDBJ databases">
        <authorList>
            <consortium name="DOE Joint Genome Institute"/>
            <person name="Kuo A."/>
            <person name="Kohler A."/>
            <person name="Nagy L.G."/>
            <person name="Floudas D."/>
            <person name="Copeland A."/>
            <person name="Barry K.W."/>
            <person name="Cichocki N."/>
            <person name="Veneault-Fourrey C."/>
            <person name="LaButti K."/>
            <person name="Lindquist E.A."/>
            <person name="Lipzen A."/>
            <person name="Lundell T."/>
            <person name="Morin E."/>
            <person name="Murat C."/>
            <person name="Sun H."/>
            <person name="Tunlid A."/>
            <person name="Henrissat B."/>
            <person name="Grigoriev I.V."/>
            <person name="Hibbett D.S."/>
            <person name="Martin F."/>
            <person name="Nordberg H.P."/>
            <person name="Cantor M.N."/>
            <person name="Hua S.X."/>
        </authorList>
    </citation>
    <scope>NUCLEOTIDE SEQUENCE [LARGE SCALE GENOMIC DNA]</scope>
    <source>
        <strain evidence="3 4">LaAM-08-1</strain>
    </source>
</reference>
<feature type="region of interest" description="Disordered" evidence="1">
    <location>
        <begin position="76"/>
        <end position="95"/>
    </location>
</feature>
<keyword evidence="2" id="KW-1133">Transmembrane helix</keyword>
<keyword evidence="4" id="KW-1185">Reference proteome</keyword>
<reference evidence="4" key="2">
    <citation type="submission" date="2015-01" db="EMBL/GenBank/DDBJ databases">
        <title>Evolutionary Origins and Diversification of the Mycorrhizal Mutualists.</title>
        <authorList>
            <consortium name="DOE Joint Genome Institute"/>
            <consortium name="Mycorrhizal Genomics Consortium"/>
            <person name="Kohler A."/>
            <person name="Kuo A."/>
            <person name="Nagy L.G."/>
            <person name="Floudas D."/>
            <person name="Copeland A."/>
            <person name="Barry K.W."/>
            <person name="Cichocki N."/>
            <person name="Veneault-Fourrey C."/>
            <person name="LaButti K."/>
            <person name="Lindquist E.A."/>
            <person name="Lipzen A."/>
            <person name="Lundell T."/>
            <person name="Morin E."/>
            <person name="Murat C."/>
            <person name="Riley R."/>
            <person name="Ohm R."/>
            <person name="Sun H."/>
            <person name="Tunlid A."/>
            <person name="Henrissat B."/>
            <person name="Grigoriev I.V."/>
            <person name="Hibbett D.S."/>
            <person name="Martin F."/>
        </authorList>
    </citation>
    <scope>NUCLEOTIDE SEQUENCE [LARGE SCALE GENOMIC DNA]</scope>
    <source>
        <strain evidence="4">LaAM-08-1</strain>
    </source>
</reference>
<dbReference type="EMBL" id="KN838597">
    <property type="protein sequence ID" value="KIK02090.1"/>
    <property type="molecule type" value="Genomic_DNA"/>
</dbReference>
<feature type="region of interest" description="Disordered" evidence="1">
    <location>
        <begin position="148"/>
        <end position="167"/>
    </location>
</feature>
<dbReference type="Proteomes" id="UP000054477">
    <property type="component" value="Unassembled WGS sequence"/>
</dbReference>
<accession>A0A0C9WT30</accession>
<keyword evidence="2" id="KW-0812">Transmembrane</keyword>
<evidence type="ECO:0000256" key="1">
    <source>
        <dbReference type="SAM" id="MobiDB-lite"/>
    </source>
</evidence>
<dbReference type="AlphaFoldDB" id="A0A0C9WT30"/>